<protein>
    <submittedName>
        <fullName evidence="2">Uncharacterized protein</fullName>
    </submittedName>
</protein>
<dbReference type="VEuPathDB" id="TriTrypDB:ADEAN_001000900"/>
<feature type="region of interest" description="Disordered" evidence="1">
    <location>
        <begin position="1"/>
        <end position="50"/>
    </location>
</feature>
<reference evidence="2 3" key="1">
    <citation type="submission" date="2020-08" db="EMBL/GenBank/DDBJ databases">
        <authorList>
            <person name="Newling K."/>
            <person name="Davey J."/>
            <person name="Forrester S."/>
        </authorList>
    </citation>
    <scope>NUCLEOTIDE SEQUENCE [LARGE SCALE GENOMIC DNA]</scope>
    <source>
        <strain evidence="3">Crithidia deanei Carvalho (ATCC PRA-265)</strain>
    </source>
</reference>
<dbReference type="AlphaFoldDB" id="A0A7G2CSD4"/>
<dbReference type="Proteomes" id="UP000515908">
    <property type="component" value="Chromosome 26"/>
</dbReference>
<keyword evidence="3" id="KW-1185">Reference proteome</keyword>
<accession>A0A7G2CSD4</accession>
<dbReference type="EMBL" id="LR877170">
    <property type="protein sequence ID" value="CAD2222465.1"/>
    <property type="molecule type" value="Genomic_DNA"/>
</dbReference>
<proteinExistence type="predicted"/>
<sequence>MYDDSKSLFDISNSAPVGNANNKNSPNREGSPPLHSIAKPAAPRDIKEVPTNTNNAYLSIDNRISKVMTTYILEKAGEDVGQHSHNSGELSRAVVERTLQEGLTKAIEAYQGDKPGDNSVIPLFCKVAIISLSEYVAEDFSIFVSRRHLEKVNQLNTQSDTLLTEEEEAQSVQELFTTELSPQRLLSPACLSASNVHNLTMALLDMARKGCDRDADGAVRVHPLLKNRENLFTSSSTTVGTPRHKNDGTSGNGRRAALNALVLSQCIDNITDLLVGDTVDWLFDSLRNGQLVKK</sequence>
<gene>
    <name evidence="2" type="ORF">ADEAN_001000900</name>
</gene>
<name>A0A7G2CSD4_9TRYP</name>
<evidence type="ECO:0000313" key="3">
    <source>
        <dbReference type="Proteomes" id="UP000515908"/>
    </source>
</evidence>
<feature type="compositionally biased region" description="Polar residues" evidence="1">
    <location>
        <begin position="10"/>
        <end position="28"/>
    </location>
</feature>
<evidence type="ECO:0000256" key="1">
    <source>
        <dbReference type="SAM" id="MobiDB-lite"/>
    </source>
</evidence>
<evidence type="ECO:0000313" key="2">
    <source>
        <dbReference type="EMBL" id="CAD2222465.1"/>
    </source>
</evidence>
<organism evidence="2 3">
    <name type="scientific">Angomonas deanei</name>
    <dbReference type="NCBI Taxonomy" id="59799"/>
    <lineage>
        <taxon>Eukaryota</taxon>
        <taxon>Discoba</taxon>
        <taxon>Euglenozoa</taxon>
        <taxon>Kinetoplastea</taxon>
        <taxon>Metakinetoplastina</taxon>
        <taxon>Trypanosomatida</taxon>
        <taxon>Trypanosomatidae</taxon>
        <taxon>Strigomonadinae</taxon>
        <taxon>Angomonas</taxon>
    </lineage>
</organism>